<reference evidence="1" key="3">
    <citation type="submission" date="2016-10" db="EMBL/GenBank/DDBJ databases">
        <authorList>
            <person name="de Groot N.N."/>
        </authorList>
    </citation>
    <scope>NUCLEOTIDE SEQUENCE [LARGE SCALE GENOMIC DNA]</scope>
    <source>
        <strain evidence="1">CCBAU85039</strain>
    </source>
</reference>
<dbReference type="Gene3D" id="3.40.630.30">
    <property type="match status" value="1"/>
</dbReference>
<dbReference type="Proteomes" id="UP000198939">
    <property type="component" value="Unassembled WGS sequence"/>
</dbReference>
<proteinExistence type="predicted"/>
<evidence type="ECO:0000313" key="1">
    <source>
        <dbReference type="EMBL" id="SEI04751.1"/>
    </source>
</evidence>
<accession>A0A1H8QH63</accession>
<reference evidence="3" key="1">
    <citation type="submission" date="2016-10" db="EMBL/GenBank/DDBJ databases">
        <authorList>
            <person name="Wibberg D."/>
        </authorList>
    </citation>
    <scope>NUCLEOTIDE SEQUENCE [LARGE SCALE GENOMIC DNA]</scope>
</reference>
<dbReference type="EMBL" id="FNXB01000021">
    <property type="protein sequence ID" value="SEI04751.1"/>
    <property type="molecule type" value="Genomic_DNA"/>
</dbReference>
<gene>
    <name evidence="1" type="ORF">RTCCBAU85039_3980</name>
    <name evidence="2" type="ORF">SAMN05216228_101928</name>
</gene>
<evidence type="ECO:0000313" key="3">
    <source>
        <dbReference type="Proteomes" id="UP000183063"/>
    </source>
</evidence>
<dbReference type="Proteomes" id="UP000183063">
    <property type="component" value="Unassembled WGS sequence"/>
</dbReference>
<dbReference type="EMBL" id="FOCV01000019">
    <property type="protein sequence ID" value="SEO53341.1"/>
    <property type="molecule type" value="Genomic_DNA"/>
</dbReference>
<evidence type="ECO:0008006" key="5">
    <source>
        <dbReference type="Google" id="ProtNLM"/>
    </source>
</evidence>
<organism evidence="1 3">
    <name type="scientific">Rhizobium tibeticum</name>
    <dbReference type="NCBI Taxonomy" id="501024"/>
    <lineage>
        <taxon>Bacteria</taxon>
        <taxon>Pseudomonadati</taxon>
        <taxon>Pseudomonadota</taxon>
        <taxon>Alphaproteobacteria</taxon>
        <taxon>Hyphomicrobiales</taxon>
        <taxon>Rhizobiaceae</taxon>
        <taxon>Rhizobium/Agrobacterium group</taxon>
        <taxon>Rhizobium</taxon>
    </lineage>
</organism>
<sequence length="132" mass="14415">MTTLRPVRSEDLEQIYAISLLTGDAGSDASPLHHDGKLIGHIYSAPYIELSPETAFVAEDFEGVAGYIVGVFDTVSFEERLNAFGGRRCARGTPIRRAIRPAGTRIRGTSPRSITRLVCPRRSSKPFPPIST</sequence>
<keyword evidence="4" id="KW-1185">Reference proteome</keyword>
<dbReference type="AlphaFoldDB" id="A0A1H8QH63"/>
<reference evidence="2 4" key="2">
    <citation type="submission" date="2016-10" db="EMBL/GenBank/DDBJ databases">
        <authorList>
            <person name="Varghese N."/>
            <person name="Submissions S."/>
        </authorList>
    </citation>
    <scope>NUCLEOTIDE SEQUENCE [LARGE SCALE GENOMIC DNA]</scope>
    <source>
        <strain evidence="2 4">CGMCC 1.7071</strain>
    </source>
</reference>
<dbReference type="STRING" id="501024.RTCCBAU85039_3980"/>
<evidence type="ECO:0000313" key="4">
    <source>
        <dbReference type="Proteomes" id="UP000198939"/>
    </source>
</evidence>
<name>A0A1H8QH63_9HYPH</name>
<evidence type="ECO:0000313" key="2">
    <source>
        <dbReference type="EMBL" id="SEO53341.1"/>
    </source>
</evidence>
<protein>
    <recommendedName>
        <fullName evidence="5">N-acetyltransferase domain-containing protein</fullName>
    </recommendedName>
</protein>